<dbReference type="EMBL" id="JANUAE010000018">
    <property type="protein sequence ID" value="MCS3711819.1"/>
    <property type="molecule type" value="Genomic_DNA"/>
</dbReference>
<protein>
    <submittedName>
        <fullName evidence="1">DNA-directed RNA polymerase subunit RPC12/RpoP</fullName>
    </submittedName>
</protein>
<sequence>MPGLSYPFVYECTNCGEETTITGEDDKRDIMIEQ</sequence>
<proteinExistence type="predicted"/>
<gene>
    <name evidence="1" type="ORF">GGP61_003454</name>
</gene>
<keyword evidence="1" id="KW-0240">DNA-directed RNA polymerase</keyword>
<dbReference type="GO" id="GO:0000428">
    <property type="term" value="C:DNA-directed RNA polymerase complex"/>
    <property type="evidence" value="ECO:0007669"/>
    <property type="project" value="UniProtKB-KW"/>
</dbReference>
<comment type="caution">
    <text evidence="1">The sequence shown here is derived from an EMBL/GenBank/DDBJ whole genome shotgun (WGS) entry which is preliminary data.</text>
</comment>
<name>A0A9X2Q7U5_9BACT</name>
<keyword evidence="1" id="KW-0804">Transcription</keyword>
<evidence type="ECO:0000313" key="2">
    <source>
        <dbReference type="Proteomes" id="UP001155057"/>
    </source>
</evidence>
<dbReference type="AlphaFoldDB" id="A0A9X2Q7U5"/>
<evidence type="ECO:0000313" key="1">
    <source>
        <dbReference type="EMBL" id="MCS3711819.1"/>
    </source>
</evidence>
<dbReference type="Proteomes" id="UP001155057">
    <property type="component" value="Unassembled WGS sequence"/>
</dbReference>
<accession>A0A9X2Q7U5</accession>
<organism evidence="1 2">
    <name type="scientific">Salinibacter ruber</name>
    <dbReference type="NCBI Taxonomy" id="146919"/>
    <lineage>
        <taxon>Bacteria</taxon>
        <taxon>Pseudomonadati</taxon>
        <taxon>Rhodothermota</taxon>
        <taxon>Rhodothermia</taxon>
        <taxon>Rhodothermales</taxon>
        <taxon>Salinibacteraceae</taxon>
        <taxon>Salinibacter</taxon>
    </lineage>
</organism>
<reference evidence="1" key="1">
    <citation type="submission" date="2022-08" db="EMBL/GenBank/DDBJ databases">
        <title>Genomic Encyclopedia of Type Strains, Phase V (KMG-V): Genome sequencing to study the core and pangenomes of soil and plant-associated prokaryotes.</title>
        <authorList>
            <person name="Whitman W."/>
        </authorList>
    </citation>
    <scope>NUCLEOTIDE SEQUENCE</scope>
    <source>
        <strain evidence="1">SP3049</strain>
    </source>
</reference>